<dbReference type="STRING" id="441112.SAMN04488094_110118"/>
<evidence type="ECO:0000256" key="7">
    <source>
        <dbReference type="ARBA" id="ARBA00022840"/>
    </source>
</evidence>
<reference evidence="14 15" key="1">
    <citation type="submission" date="2016-10" db="EMBL/GenBank/DDBJ databases">
        <authorList>
            <person name="de Groot N.N."/>
        </authorList>
    </citation>
    <scope>NUCLEOTIDE SEQUENCE [LARGE SCALE GENOMIC DNA]</scope>
    <source>
        <strain evidence="14 15">DSM 19548</strain>
    </source>
</reference>
<dbReference type="PROSITE" id="PS00154">
    <property type="entry name" value="ATPASE_E1_E2"/>
    <property type="match status" value="1"/>
</dbReference>
<dbReference type="SUPFAM" id="SSF81653">
    <property type="entry name" value="Calcium ATPase, transduction domain A"/>
    <property type="match status" value="1"/>
</dbReference>
<evidence type="ECO:0000256" key="2">
    <source>
        <dbReference type="ARBA" id="ARBA00006024"/>
    </source>
</evidence>
<dbReference type="NCBIfam" id="TIGR01525">
    <property type="entry name" value="ATPase-IB_hvy"/>
    <property type="match status" value="1"/>
</dbReference>
<dbReference type="GO" id="GO:0005524">
    <property type="term" value="F:ATP binding"/>
    <property type="evidence" value="ECO:0007669"/>
    <property type="project" value="UniProtKB-UniRule"/>
</dbReference>
<dbReference type="AlphaFoldDB" id="A0A1I1MN58"/>
<comment type="subcellular location">
    <subcellularLocation>
        <location evidence="1">Cell membrane</location>
        <topology evidence="1">Multi-pass membrane protein</topology>
    </subcellularLocation>
</comment>
<dbReference type="Pfam" id="PF00122">
    <property type="entry name" value="E1-E2_ATPase"/>
    <property type="match status" value="1"/>
</dbReference>
<dbReference type="SUPFAM" id="SSF81665">
    <property type="entry name" value="Calcium ATPase, transmembrane domain M"/>
    <property type="match status" value="1"/>
</dbReference>
<dbReference type="GO" id="GO:0005507">
    <property type="term" value="F:copper ion binding"/>
    <property type="evidence" value="ECO:0007669"/>
    <property type="project" value="TreeGrafter"/>
</dbReference>
<dbReference type="Pfam" id="PF19335">
    <property type="entry name" value="HMBD"/>
    <property type="match status" value="2"/>
</dbReference>
<feature type="domain" description="P-type ATPase A" evidence="12">
    <location>
        <begin position="260"/>
        <end position="360"/>
    </location>
</feature>
<dbReference type="SUPFAM" id="SSF56784">
    <property type="entry name" value="HAD-like"/>
    <property type="match status" value="1"/>
</dbReference>
<keyword evidence="8" id="KW-1278">Translocase</keyword>
<feature type="domain" description="Heavy metal binding" evidence="13">
    <location>
        <begin position="14"/>
        <end position="38"/>
    </location>
</feature>
<dbReference type="GO" id="GO:0016887">
    <property type="term" value="F:ATP hydrolysis activity"/>
    <property type="evidence" value="ECO:0007669"/>
    <property type="project" value="InterPro"/>
</dbReference>
<keyword evidence="6 11" id="KW-0547">Nucleotide-binding</keyword>
<protein>
    <submittedName>
        <fullName evidence="14">Cu+-exporting ATPase</fullName>
    </submittedName>
</protein>
<comment type="similarity">
    <text evidence="2 11">Belongs to the cation transport ATPase (P-type) (TC 3.A.3) family. Type IB subfamily.</text>
</comment>
<dbReference type="Gene3D" id="2.70.150.10">
    <property type="entry name" value="Calcium-transporting ATPase, cytoplasmic transduction domain A"/>
    <property type="match status" value="1"/>
</dbReference>
<feature type="domain" description="Heavy metal binding" evidence="13">
    <location>
        <begin position="72"/>
        <end position="96"/>
    </location>
</feature>
<accession>A0A1I1MN58</accession>
<dbReference type="GO" id="GO:0055070">
    <property type="term" value="P:copper ion homeostasis"/>
    <property type="evidence" value="ECO:0007669"/>
    <property type="project" value="TreeGrafter"/>
</dbReference>
<evidence type="ECO:0000256" key="3">
    <source>
        <dbReference type="ARBA" id="ARBA00022475"/>
    </source>
</evidence>
<evidence type="ECO:0000313" key="14">
    <source>
        <dbReference type="EMBL" id="SFC86839.1"/>
    </source>
</evidence>
<feature type="transmembrane region" description="Helical" evidence="11">
    <location>
        <begin position="184"/>
        <end position="211"/>
    </location>
</feature>
<dbReference type="PANTHER" id="PTHR43520">
    <property type="entry name" value="ATP7, ISOFORM B"/>
    <property type="match status" value="1"/>
</dbReference>
<dbReference type="InterPro" id="IPR045800">
    <property type="entry name" value="HMBD"/>
</dbReference>
<dbReference type="SFLD" id="SFLDG00002">
    <property type="entry name" value="C1.7:_P-type_atpase_like"/>
    <property type="match status" value="1"/>
</dbReference>
<keyword evidence="15" id="KW-1185">Reference proteome</keyword>
<dbReference type="Gene3D" id="3.40.50.1000">
    <property type="entry name" value="HAD superfamily/HAD-like"/>
    <property type="match status" value="1"/>
</dbReference>
<dbReference type="SFLD" id="SFLDS00003">
    <property type="entry name" value="Haloacid_Dehalogenase"/>
    <property type="match status" value="1"/>
</dbReference>
<evidence type="ECO:0000259" key="13">
    <source>
        <dbReference type="Pfam" id="PF19335"/>
    </source>
</evidence>
<dbReference type="GO" id="GO:0060003">
    <property type="term" value="P:copper ion export"/>
    <property type="evidence" value="ECO:0007669"/>
    <property type="project" value="UniProtKB-ARBA"/>
</dbReference>
<dbReference type="InterPro" id="IPR044492">
    <property type="entry name" value="P_typ_ATPase_HD_dom"/>
</dbReference>
<feature type="transmembrane region" description="Helical" evidence="11">
    <location>
        <begin position="223"/>
        <end position="242"/>
    </location>
</feature>
<dbReference type="InterPro" id="IPR023214">
    <property type="entry name" value="HAD_sf"/>
</dbReference>
<dbReference type="NCBIfam" id="TIGR01511">
    <property type="entry name" value="ATPase-IB1_Cu"/>
    <property type="match status" value="1"/>
</dbReference>
<feature type="transmembrane region" description="Helical" evidence="11">
    <location>
        <begin position="119"/>
        <end position="139"/>
    </location>
</feature>
<dbReference type="InterPro" id="IPR023299">
    <property type="entry name" value="ATPase_P-typ_cyto_dom_N"/>
</dbReference>
<evidence type="ECO:0000313" key="15">
    <source>
        <dbReference type="Proteomes" id="UP000198728"/>
    </source>
</evidence>
<evidence type="ECO:0000256" key="11">
    <source>
        <dbReference type="RuleBase" id="RU362081"/>
    </source>
</evidence>
<evidence type="ECO:0000259" key="12">
    <source>
        <dbReference type="Pfam" id="PF00122"/>
    </source>
</evidence>
<feature type="transmembrane region" description="Helical" evidence="11">
    <location>
        <begin position="151"/>
        <end position="172"/>
    </location>
</feature>
<name>A0A1I1MN58_9RHOB</name>
<proteinExistence type="inferred from homology"/>
<dbReference type="PANTHER" id="PTHR43520:SF8">
    <property type="entry name" value="P-TYPE CU(+) TRANSPORTER"/>
    <property type="match status" value="1"/>
</dbReference>
<dbReference type="NCBIfam" id="TIGR01494">
    <property type="entry name" value="ATPase_P-type"/>
    <property type="match status" value="1"/>
</dbReference>
<keyword evidence="7 11" id="KW-0067">ATP-binding</keyword>
<keyword evidence="5 11" id="KW-0479">Metal-binding</keyword>
<dbReference type="PRINTS" id="PR00119">
    <property type="entry name" value="CATATPASE"/>
</dbReference>
<sequence>MIARKKQENAAAEYVCPMHPDVRQDTPGDCPKCGMTLVLHRSDIGHEGHPGDASEAPKSNYDTVPSDHDGPVYTCPMHPQVRQVEPGSCPICGMGLELEAATVEDTGPNPELVDFTRRFWVGAALTVPLLVLAMGPMVGLGGIREALGARAALWAEFALGTPVVFWSGWPFLIRGWNSFRSMNLNMFSLIAMGVSAAWIFSTVAVLAPGVFPQGFRDAEGHVAVYFEAAAVIVVLVLLGQLMELRAREGTGKAIRALLDMAAKTALVIRNDGSEEEIPLEEVHVGDRIRVRPGDKVPVDGTVVAGRSSVDESMISGEPVPLEKVVGDPVTGATINGTGSMVIEAERVGADTVLSQIVQMVAQAQRSRAPIQKYADKVAGWFVPAVIGVAILAFIGWAVWGPAPALSYALIAAVSVLIIACPCALGLATPMSIMTATGRGAQAGVLIKNAEALERFEMVDTLIVDKTGTLTEGKPRLVGLYPEDGHGEADLLRLAASLERGSEHPLAEAIVGGAIDRGVDLADASDFEAVTGMGVKGTVDGRAVALGNARMIEELGLDAGRASEKANARRDEGETVMYVVVDGTVAGLVSVADPVKETTPDALRKLHDLGFRIIMATGDNERTARAVAGRLGIDEIRAEVLPKDKATLIHELQQAGRKVAMAGDGVNDAPALAQADVGIAMGTGADVAIESAGVTLVQGNLDGIVRARRLAQATMRNIRQNLFFALIYNALGVPIAAGVLFPFLGILISPMFAAFAMSASSISVVLNSLRLRRTEI</sequence>
<feature type="transmembrane region" description="Helical" evidence="11">
    <location>
        <begin position="746"/>
        <end position="768"/>
    </location>
</feature>
<keyword evidence="9 11" id="KW-1133">Transmembrane helix</keyword>
<keyword evidence="10 11" id="KW-0472">Membrane</keyword>
<evidence type="ECO:0000256" key="9">
    <source>
        <dbReference type="ARBA" id="ARBA00022989"/>
    </source>
</evidence>
<dbReference type="Proteomes" id="UP000198728">
    <property type="component" value="Unassembled WGS sequence"/>
</dbReference>
<keyword evidence="3 11" id="KW-1003">Cell membrane</keyword>
<evidence type="ECO:0000256" key="5">
    <source>
        <dbReference type="ARBA" id="ARBA00022723"/>
    </source>
</evidence>
<dbReference type="InterPro" id="IPR001757">
    <property type="entry name" value="P_typ_ATPase"/>
</dbReference>
<evidence type="ECO:0000256" key="1">
    <source>
        <dbReference type="ARBA" id="ARBA00004651"/>
    </source>
</evidence>
<dbReference type="CDD" id="cd02094">
    <property type="entry name" value="P-type_ATPase_Cu-like"/>
    <property type="match status" value="1"/>
</dbReference>
<keyword evidence="4 11" id="KW-0812">Transmembrane</keyword>
<dbReference type="SFLD" id="SFLDF00027">
    <property type="entry name" value="p-type_atpase"/>
    <property type="match status" value="1"/>
</dbReference>
<gene>
    <name evidence="14" type="ORF">SAMN04488094_110118</name>
</gene>
<feature type="transmembrane region" description="Helical" evidence="11">
    <location>
        <begin position="377"/>
        <end position="399"/>
    </location>
</feature>
<dbReference type="InterPro" id="IPR036412">
    <property type="entry name" value="HAD-like_sf"/>
</dbReference>
<dbReference type="FunFam" id="2.70.150.10:FF:000020">
    <property type="entry name" value="Copper-exporting P-type ATPase A"/>
    <property type="match status" value="1"/>
</dbReference>
<evidence type="ECO:0000256" key="6">
    <source>
        <dbReference type="ARBA" id="ARBA00022741"/>
    </source>
</evidence>
<evidence type="ECO:0000256" key="8">
    <source>
        <dbReference type="ARBA" id="ARBA00022967"/>
    </source>
</evidence>
<dbReference type="GO" id="GO:0005886">
    <property type="term" value="C:plasma membrane"/>
    <property type="evidence" value="ECO:0007669"/>
    <property type="project" value="UniProtKB-SubCell"/>
</dbReference>
<feature type="transmembrane region" description="Helical" evidence="11">
    <location>
        <begin position="405"/>
        <end position="428"/>
    </location>
</feature>
<dbReference type="Pfam" id="PF00702">
    <property type="entry name" value="Hydrolase"/>
    <property type="match status" value="1"/>
</dbReference>
<evidence type="ECO:0000256" key="4">
    <source>
        <dbReference type="ARBA" id="ARBA00022692"/>
    </source>
</evidence>
<dbReference type="RefSeq" id="WP_177208378.1">
    <property type="nucleotide sequence ID" value="NZ_FOLG01000010.1"/>
</dbReference>
<feature type="transmembrane region" description="Helical" evidence="11">
    <location>
        <begin position="721"/>
        <end position="740"/>
    </location>
</feature>
<dbReference type="InterPro" id="IPR027256">
    <property type="entry name" value="P-typ_ATPase_IB"/>
</dbReference>
<evidence type="ECO:0000256" key="10">
    <source>
        <dbReference type="ARBA" id="ARBA00023136"/>
    </source>
</evidence>
<dbReference type="InterPro" id="IPR059000">
    <property type="entry name" value="ATPase_P-type_domA"/>
</dbReference>
<organism evidence="14 15">
    <name type="scientific">Tropicimonas isoalkanivorans</name>
    <dbReference type="NCBI Taxonomy" id="441112"/>
    <lineage>
        <taxon>Bacteria</taxon>
        <taxon>Pseudomonadati</taxon>
        <taxon>Pseudomonadota</taxon>
        <taxon>Alphaproteobacteria</taxon>
        <taxon>Rhodobacterales</taxon>
        <taxon>Roseobacteraceae</taxon>
        <taxon>Tropicimonas</taxon>
    </lineage>
</organism>
<dbReference type="PRINTS" id="PR00120">
    <property type="entry name" value="HATPASE"/>
</dbReference>
<dbReference type="Gene3D" id="3.40.1110.10">
    <property type="entry name" value="Calcium-transporting ATPase, cytoplasmic domain N"/>
    <property type="match status" value="1"/>
</dbReference>
<dbReference type="GO" id="GO:0043682">
    <property type="term" value="F:P-type divalent copper transporter activity"/>
    <property type="evidence" value="ECO:0007669"/>
    <property type="project" value="TreeGrafter"/>
</dbReference>
<dbReference type="InterPro" id="IPR008250">
    <property type="entry name" value="ATPase_P-typ_transduc_dom_A_sf"/>
</dbReference>
<dbReference type="InterPro" id="IPR018303">
    <property type="entry name" value="ATPase_P-typ_P_site"/>
</dbReference>
<dbReference type="InterPro" id="IPR023298">
    <property type="entry name" value="ATPase_P-typ_TM_dom_sf"/>
</dbReference>
<dbReference type="EMBL" id="FOLG01000010">
    <property type="protein sequence ID" value="SFC86839.1"/>
    <property type="molecule type" value="Genomic_DNA"/>
</dbReference>